<dbReference type="AlphaFoldDB" id="A0A8J8M798"/>
<name>A0A8J8M798_9FIRM</name>
<sequence length="122" mass="13346">MSEERKLVCIACPIGCNMTVTLEEGKVINVEGNTCKRGEAYAIAECTHPTRILTTTMRVRNGKNPLVSVKSDKPLPKESLFDCMKAINKVVLEAPMKVGDIAIKDIVEGVNIVLTRDADKTN</sequence>
<dbReference type="Pfam" id="PF07892">
    <property type="entry name" value="DUF1667"/>
    <property type="match status" value="1"/>
</dbReference>
<gene>
    <name evidence="1" type="ORF">HYG85_01235</name>
</gene>
<evidence type="ECO:0000313" key="2">
    <source>
        <dbReference type="Proteomes" id="UP000677305"/>
    </source>
</evidence>
<proteinExistence type="predicted"/>
<dbReference type="RefSeq" id="WP_212691953.1">
    <property type="nucleotide sequence ID" value="NZ_CAJXUH010000004.1"/>
</dbReference>
<dbReference type="SUPFAM" id="SSF53706">
    <property type="entry name" value="Formate dehydrogenase/DMSO reductase, domains 1-3"/>
    <property type="match status" value="1"/>
</dbReference>
<evidence type="ECO:0000313" key="1">
    <source>
        <dbReference type="EMBL" id="QUH27614.1"/>
    </source>
</evidence>
<dbReference type="InterPro" id="IPR012460">
    <property type="entry name" value="DUF1667"/>
</dbReference>
<dbReference type="Gene3D" id="2.20.25.90">
    <property type="entry name" value="ADC-like domains"/>
    <property type="match status" value="1"/>
</dbReference>
<protein>
    <submittedName>
        <fullName evidence="1">DUF1667 domain-containing protein</fullName>
    </submittedName>
</protein>
<organism evidence="1 2">
    <name type="scientific">Vallitalea guaymasensis</name>
    <dbReference type="NCBI Taxonomy" id="1185412"/>
    <lineage>
        <taxon>Bacteria</taxon>
        <taxon>Bacillati</taxon>
        <taxon>Bacillota</taxon>
        <taxon>Clostridia</taxon>
        <taxon>Lachnospirales</taxon>
        <taxon>Vallitaleaceae</taxon>
        <taxon>Vallitalea</taxon>
    </lineage>
</organism>
<dbReference type="Proteomes" id="UP000677305">
    <property type="component" value="Chromosome"/>
</dbReference>
<accession>A0A8J8M798</accession>
<dbReference type="PANTHER" id="PTHR39450">
    <property type="entry name" value="MOLYBDOPTERIN OXIDOREDUCTASE, 4FE-4S CLUSTER-BINDING SUBUNIT"/>
    <property type="match status" value="1"/>
</dbReference>
<reference evidence="1 2" key="1">
    <citation type="submission" date="2020-07" db="EMBL/GenBank/DDBJ databases">
        <title>Vallitalea guaymasensis genome.</title>
        <authorList>
            <person name="Postec A."/>
        </authorList>
    </citation>
    <scope>NUCLEOTIDE SEQUENCE [LARGE SCALE GENOMIC DNA]</scope>
    <source>
        <strain evidence="1 2">Ra1766G1</strain>
    </source>
</reference>
<dbReference type="EMBL" id="CP058561">
    <property type="protein sequence ID" value="QUH27614.1"/>
    <property type="molecule type" value="Genomic_DNA"/>
</dbReference>
<dbReference type="Gene3D" id="3.10.530.10">
    <property type="entry name" value="CPE0013-like"/>
    <property type="match status" value="1"/>
</dbReference>
<dbReference type="SUPFAM" id="SSF160148">
    <property type="entry name" value="CPE0013-like"/>
    <property type="match status" value="1"/>
</dbReference>
<dbReference type="PANTHER" id="PTHR39450:SF1">
    <property type="entry name" value="DUF1667 DOMAIN-CONTAINING PROTEIN"/>
    <property type="match status" value="1"/>
</dbReference>
<dbReference type="KEGG" id="vgu:HYG85_01235"/>
<dbReference type="InterPro" id="IPR036593">
    <property type="entry name" value="CPE0013-like_sf"/>
</dbReference>
<keyword evidence="2" id="KW-1185">Reference proteome</keyword>